<dbReference type="Proteomes" id="UP001203058">
    <property type="component" value="Unassembled WGS sequence"/>
</dbReference>
<dbReference type="EMBL" id="JAKZHW010000001">
    <property type="protein sequence ID" value="MCH8614599.1"/>
    <property type="molecule type" value="Genomic_DNA"/>
</dbReference>
<organism evidence="1 2">
    <name type="scientific">Sphingomonas telluris</name>
    <dbReference type="NCBI Taxonomy" id="2907998"/>
    <lineage>
        <taxon>Bacteria</taxon>
        <taxon>Pseudomonadati</taxon>
        <taxon>Pseudomonadota</taxon>
        <taxon>Alphaproteobacteria</taxon>
        <taxon>Sphingomonadales</taxon>
        <taxon>Sphingomonadaceae</taxon>
        <taxon>Sphingomonas</taxon>
    </lineage>
</organism>
<sequence>MAAMLLLAAMLAAAAPSATDEAAIFKAAGFKKHGASWKSGECEGMEGESYQPGTIETYKDINGDGRPEAVVTEGSGICYGNTGTRFWLLTKEPNGTWKSMISEIGIAEFVPSNKGRAGWPSLSIGGPGFCFPVYRWNGRVWQLYTFEYEGKRCKKP</sequence>
<gene>
    <name evidence="1" type="ORF">LZ016_00560</name>
</gene>
<evidence type="ECO:0000313" key="1">
    <source>
        <dbReference type="EMBL" id="MCH8614599.1"/>
    </source>
</evidence>
<proteinExistence type="predicted"/>
<dbReference type="RefSeq" id="WP_241444947.1">
    <property type="nucleotide sequence ID" value="NZ_JAKZHW010000001.1"/>
</dbReference>
<evidence type="ECO:0000313" key="2">
    <source>
        <dbReference type="Proteomes" id="UP001203058"/>
    </source>
</evidence>
<reference evidence="1 2" key="1">
    <citation type="submission" date="2022-03" db="EMBL/GenBank/DDBJ databases">
        <authorList>
            <person name="Jo J.-H."/>
            <person name="Im W.-T."/>
        </authorList>
    </citation>
    <scope>NUCLEOTIDE SEQUENCE [LARGE SCALE GENOMIC DNA]</scope>
    <source>
        <strain evidence="1 2">SM33</strain>
    </source>
</reference>
<protein>
    <submittedName>
        <fullName evidence="1">Uncharacterized protein</fullName>
    </submittedName>
</protein>
<comment type="caution">
    <text evidence="1">The sequence shown here is derived from an EMBL/GenBank/DDBJ whole genome shotgun (WGS) entry which is preliminary data.</text>
</comment>
<accession>A0ABS9VJE3</accession>
<keyword evidence="2" id="KW-1185">Reference proteome</keyword>
<name>A0ABS9VJE3_9SPHN</name>